<evidence type="ECO:0000313" key="3">
    <source>
        <dbReference type="Proteomes" id="UP000253676"/>
    </source>
</evidence>
<dbReference type="AlphaFoldDB" id="A0A366AZZ5"/>
<organism evidence="2 3">
    <name type="scientific">Flavobacterium psychrolimnae</name>
    <dbReference type="NCBI Taxonomy" id="249351"/>
    <lineage>
        <taxon>Bacteria</taxon>
        <taxon>Pseudomonadati</taxon>
        <taxon>Bacteroidota</taxon>
        <taxon>Flavobacteriia</taxon>
        <taxon>Flavobacteriales</taxon>
        <taxon>Flavobacteriaceae</taxon>
        <taxon>Flavobacterium</taxon>
    </lineage>
</organism>
<evidence type="ECO:0000313" key="2">
    <source>
        <dbReference type="EMBL" id="RBN49487.1"/>
    </source>
</evidence>
<keyword evidence="3" id="KW-1185">Reference proteome</keyword>
<gene>
    <name evidence="2" type="ORF">DR980_12395</name>
</gene>
<feature type="region of interest" description="Disordered" evidence="1">
    <location>
        <begin position="1"/>
        <end position="28"/>
    </location>
</feature>
<dbReference type="RefSeq" id="WP_113636619.1">
    <property type="nucleotide sequence ID" value="NZ_QNUX01000012.1"/>
</dbReference>
<reference evidence="2 3" key="1">
    <citation type="submission" date="2018-07" db="EMBL/GenBank/DDBJ databases">
        <title>Complete genome sequence of Flavobacterium psychrolimnae LMG 22018.</title>
        <authorList>
            <person name="Kim D.-U."/>
        </authorList>
    </citation>
    <scope>NUCLEOTIDE SEQUENCE [LARGE SCALE GENOMIC DNA]</scope>
    <source>
        <strain evidence="2 3">LMG 22018</strain>
    </source>
</reference>
<feature type="compositionally biased region" description="Low complexity" evidence="1">
    <location>
        <begin position="1"/>
        <end position="11"/>
    </location>
</feature>
<protein>
    <submittedName>
        <fullName evidence="2">Uncharacterized protein</fullName>
    </submittedName>
</protein>
<dbReference type="Proteomes" id="UP000253676">
    <property type="component" value="Unassembled WGS sequence"/>
</dbReference>
<sequence length="94" mass="11241">MLFTPLLPTPLNKKHKKTTKKLSGSSPRVELKKRTARAAERYFEVVFKLFIFRLDLLFLLHQGKRKEYLFMQQQFLKKLLSPPLNKKHKKTTKK</sequence>
<dbReference type="EMBL" id="QNUX01000012">
    <property type="protein sequence ID" value="RBN49487.1"/>
    <property type="molecule type" value="Genomic_DNA"/>
</dbReference>
<proteinExistence type="predicted"/>
<comment type="caution">
    <text evidence="2">The sequence shown here is derived from an EMBL/GenBank/DDBJ whole genome shotgun (WGS) entry which is preliminary data.</text>
</comment>
<name>A0A366AZZ5_9FLAO</name>
<evidence type="ECO:0000256" key="1">
    <source>
        <dbReference type="SAM" id="MobiDB-lite"/>
    </source>
</evidence>
<accession>A0A366AZZ5</accession>